<dbReference type="EMBL" id="UETB01000010">
    <property type="protein sequence ID" value="SSA44754.1"/>
    <property type="molecule type" value="Genomic_DNA"/>
</dbReference>
<keyword evidence="4" id="KW-1185">Reference proteome</keyword>
<reference evidence="3 4" key="1">
    <citation type="submission" date="2016-10" db="EMBL/GenBank/DDBJ databases">
        <authorList>
            <person name="Cai Z."/>
        </authorList>
    </citation>
    <scope>NUCLEOTIDE SEQUENCE [LARGE SCALE GENOMIC DNA]</scope>
    <source>
        <strain evidence="3 4">CGMCC 1.10826</strain>
    </source>
</reference>
<evidence type="ECO:0000313" key="3">
    <source>
        <dbReference type="EMBL" id="SSA44754.1"/>
    </source>
</evidence>
<dbReference type="RefSeq" id="WP_110853026.1">
    <property type="nucleotide sequence ID" value="NZ_QKLZ01000010.1"/>
</dbReference>
<protein>
    <submittedName>
        <fullName evidence="3">Uncharacterized protein</fullName>
    </submittedName>
</protein>
<dbReference type="Proteomes" id="UP000250222">
    <property type="component" value="Unassembled WGS sequence"/>
</dbReference>
<evidence type="ECO:0000313" key="4">
    <source>
        <dbReference type="Proteomes" id="UP000250222"/>
    </source>
</evidence>
<accession>A0A2Y9AJR7</accession>
<feature type="region of interest" description="Disordered" evidence="2">
    <location>
        <begin position="86"/>
        <end position="146"/>
    </location>
</feature>
<name>A0A2Y9AJR7_9MICO</name>
<feature type="compositionally biased region" description="Acidic residues" evidence="2">
    <location>
        <begin position="103"/>
        <end position="130"/>
    </location>
</feature>
<dbReference type="InterPro" id="IPR029050">
    <property type="entry name" value="Immunoprotect_excell_Ig-like"/>
</dbReference>
<dbReference type="OrthoDB" id="4424518at2"/>
<gene>
    <name evidence="3" type="ORF">SAMN05216184_11043</name>
</gene>
<proteinExistence type="predicted"/>
<organism evidence="3 4">
    <name type="scientific">Georgenia satyanarayanai</name>
    <dbReference type="NCBI Taxonomy" id="860221"/>
    <lineage>
        <taxon>Bacteria</taxon>
        <taxon>Bacillati</taxon>
        <taxon>Actinomycetota</taxon>
        <taxon>Actinomycetes</taxon>
        <taxon>Micrococcales</taxon>
        <taxon>Bogoriellaceae</taxon>
        <taxon>Georgenia</taxon>
    </lineage>
</organism>
<dbReference type="AlphaFoldDB" id="A0A2Y9AJR7"/>
<sequence>MTTPPEGHPTNPYAPVPPPGSVPPPYGAAPVPSYGDPVGGPGYQPSFPGAPQPPRRGLKGWQVAAIATTTGVLGLAVGIGIGSAGDDDAPAAAPTPIARTEEPSAEPAEDDATEAADDEAAEGAPADEEEGTRSNPYPVGTPVTDGEWEVTLGGPREGWSEIEAENQFNEAPAEGTEFYLVPVTATYLGDETGLPWMDLSVQFVGSDARTYTDSCGVIPGDLMDVDELYEGGVAEGNICVAVPEGADGLWTLSTGWGGNTVFFTAAD</sequence>
<feature type="compositionally biased region" description="Pro residues" evidence="2">
    <location>
        <begin position="12"/>
        <end position="27"/>
    </location>
</feature>
<dbReference type="Gene3D" id="2.60.40.1240">
    <property type="match status" value="1"/>
</dbReference>
<evidence type="ECO:0000256" key="2">
    <source>
        <dbReference type="SAM" id="MobiDB-lite"/>
    </source>
</evidence>
<keyword evidence="1" id="KW-0732">Signal</keyword>
<evidence type="ECO:0000256" key="1">
    <source>
        <dbReference type="ARBA" id="ARBA00022729"/>
    </source>
</evidence>
<feature type="region of interest" description="Disordered" evidence="2">
    <location>
        <begin position="1"/>
        <end position="56"/>
    </location>
</feature>